<dbReference type="SMART" id="SM00671">
    <property type="entry name" value="SEL1"/>
    <property type="match status" value="4"/>
</dbReference>
<dbReference type="PANTHER" id="PTHR11102:SF160">
    <property type="entry name" value="ERAD-ASSOCIATED E3 UBIQUITIN-PROTEIN LIGASE COMPONENT HRD3"/>
    <property type="match status" value="1"/>
</dbReference>
<dbReference type="eggNOG" id="COG0790">
    <property type="taxonomic scope" value="Bacteria"/>
</dbReference>
<dbReference type="Pfam" id="PF08238">
    <property type="entry name" value="Sel1"/>
    <property type="match status" value="4"/>
</dbReference>
<dbReference type="Gene3D" id="1.25.40.10">
    <property type="entry name" value="Tetratricopeptide repeat domain"/>
    <property type="match status" value="2"/>
</dbReference>
<proteinExistence type="predicted"/>
<name>S6ANF8_SULDS</name>
<dbReference type="PANTHER" id="PTHR11102">
    <property type="entry name" value="SEL-1-LIKE PROTEIN"/>
    <property type="match status" value="1"/>
</dbReference>
<dbReference type="InterPro" id="IPR050767">
    <property type="entry name" value="Sel1_AlgK"/>
</dbReference>
<dbReference type="AlphaFoldDB" id="S6ANF8"/>
<dbReference type="Proteomes" id="UP000015559">
    <property type="component" value="Chromosome"/>
</dbReference>
<gene>
    <name evidence="1" type="ORF">SCD_n02587</name>
</gene>
<protein>
    <submittedName>
        <fullName evidence="1">TPR repeat protein</fullName>
    </submittedName>
</protein>
<sequence length="251" mass="26692">MQLGKKAYGGNPAALAEIKASAQTGSVAAETVLGALYQAGASVNRDDAEALKWFLKAAEHGDMEAQFGLGVMYANGYGTKQDYAAAAHWFEKAAVQGNAAPNFYLGLINENGLGVPKNYVEATKWYVKAASAPKSVGLQFDLVTGAGKVLHAPEDSSQVIKVFPMVLDQALASAAYNLGMMCWNGRGAPENDVEAYKWFAVAASNGNHLAEYNMRILAPKMSQKQIADAVVSASSWSKSHPPQNTDKLSSR</sequence>
<keyword evidence="2" id="KW-1185">Reference proteome</keyword>
<evidence type="ECO:0000313" key="2">
    <source>
        <dbReference type="Proteomes" id="UP000015559"/>
    </source>
</evidence>
<dbReference type="EMBL" id="AP013066">
    <property type="protein sequence ID" value="BAN36389.1"/>
    <property type="molecule type" value="Genomic_DNA"/>
</dbReference>
<dbReference type="InterPro" id="IPR006597">
    <property type="entry name" value="Sel1-like"/>
</dbReference>
<dbReference type="InterPro" id="IPR011990">
    <property type="entry name" value="TPR-like_helical_dom_sf"/>
</dbReference>
<dbReference type="KEGG" id="sdr:SCD_n02587"/>
<dbReference type="SUPFAM" id="SSF81901">
    <property type="entry name" value="HCP-like"/>
    <property type="match status" value="2"/>
</dbReference>
<evidence type="ECO:0000313" key="1">
    <source>
        <dbReference type="EMBL" id="BAN36389.1"/>
    </source>
</evidence>
<dbReference type="HOGENOM" id="CLU_000288_36_8_4"/>
<dbReference type="STRING" id="1163617.SCD_n02587"/>
<organism evidence="1 2">
    <name type="scientific">Sulfuricella denitrificans (strain DSM 22764 / NBRC 105220 / skB26)</name>
    <dbReference type="NCBI Taxonomy" id="1163617"/>
    <lineage>
        <taxon>Bacteria</taxon>
        <taxon>Pseudomonadati</taxon>
        <taxon>Pseudomonadota</taxon>
        <taxon>Betaproteobacteria</taxon>
        <taxon>Nitrosomonadales</taxon>
        <taxon>Sulfuricellaceae</taxon>
        <taxon>Sulfuricella</taxon>
    </lineage>
</organism>
<accession>S6ANF8</accession>
<reference evidence="1 2" key="1">
    <citation type="journal article" date="2012" name="Appl. Environ. Microbiol.">
        <title>Draft genome sequence of a psychrotolerant sulfur-oxidizing bacterium, Sulfuricella denitrificans skB26, and proteomic insights into cold adaptation.</title>
        <authorList>
            <person name="Watanabe T."/>
            <person name="Kojima H."/>
            <person name="Fukui M."/>
        </authorList>
    </citation>
    <scope>NUCLEOTIDE SEQUENCE [LARGE SCALE GENOMIC DNA]</scope>
    <source>
        <strain evidence="2">skB26</strain>
    </source>
</reference>